<keyword evidence="2" id="KW-1185">Reference proteome</keyword>
<reference evidence="2" key="1">
    <citation type="submission" date="2016-10" db="EMBL/GenBank/DDBJ databases">
        <authorList>
            <person name="Varghese N."/>
            <person name="Submissions S."/>
        </authorList>
    </citation>
    <scope>NUCLEOTIDE SEQUENCE [LARGE SCALE GENOMIC DNA]</scope>
    <source>
        <strain evidence="2">DSM 45413</strain>
    </source>
</reference>
<gene>
    <name evidence="1" type="ORF">SAMN05660991_01428</name>
</gene>
<evidence type="ECO:0000313" key="2">
    <source>
        <dbReference type="Proteomes" id="UP000198960"/>
    </source>
</evidence>
<dbReference type="OrthoDB" id="3827359at2"/>
<dbReference type="Proteomes" id="UP000198960">
    <property type="component" value="Unassembled WGS sequence"/>
</dbReference>
<dbReference type="AlphaFoldDB" id="A0A1H8RZX1"/>
<accession>A0A1H8RZX1</accession>
<protein>
    <submittedName>
        <fullName evidence="1">Uncharacterized protein</fullName>
    </submittedName>
</protein>
<sequence>MRWQRLFADLQAEWEAEEVAAERAEDASRTRLEIGAIHLADRLGGAVGRELTVRCRGLGDLRGLLTEVGAGWLLVTEAGGREVLVALAAVRSVTGLDRGTAAPTGGEVVARLDLRWALRGLARDRSPVQVLLDDGGTSTGTVDRVGADFLELAEHAGDEPRRTAAVHGVRAIALDAVAAVRRLAPGLD</sequence>
<dbReference type="RefSeq" id="WP_091941531.1">
    <property type="nucleotide sequence ID" value="NZ_FOEE01000003.1"/>
</dbReference>
<organism evidence="1 2">
    <name type="scientific">Trujillonella endophytica</name>
    <dbReference type="NCBI Taxonomy" id="673521"/>
    <lineage>
        <taxon>Bacteria</taxon>
        <taxon>Bacillati</taxon>
        <taxon>Actinomycetota</taxon>
        <taxon>Actinomycetes</taxon>
        <taxon>Geodermatophilales</taxon>
        <taxon>Geodermatophilaceae</taxon>
        <taxon>Trujillonella</taxon>
    </lineage>
</organism>
<proteinExistence type="predicted"/>
<dbReference type="EMBL" id="FOEE01000003">
    <property type="protein sequence ID" value="SEO71493.1"/>
    <property type="molecule type" value="Genomic_DNA"/>
</dbReference>
<name>A0A1H8RZX1_9ACTN</name>
<evidence type="ECO:0000313" key="1">
    <source>
        <dbReference type="EMBL" id="SEO71493.1"/>
    </source>
</evidence>
<dbReference type="STRING" id="673521.SAMN05660991_01428"/>